<sequence>MPNNFCAPFKSARSSRTLLSTSMILDPARSCITSPEVTIGVIPSSMTVPRLEARITRIQ</sequence>
<protein>
    <submittedName>
        <fullName evidence="1">Protein transport protein Sec61 subunit alpha</fullName>
    </submittedName>
</protein>
<name>A0A2P2KV88_RHIMU</name>
<reference evidence="1" key="1">
    <citation type="submission" date="2018-02" db="EMBL/GenBank/DDBJ databases">
        <title>Rhizophora mucronata_Transcriptome.</title>
        <authorList>
            <person name="Meera S.P."/>
            <person name="Sreeshan A."/>
            <person name="Augustine A."/>
        </authorList>
    </citation>
    <scope>NUCLEOTIDE SEQUENCE</scope>
    <source>
        <tissue evidence="1">Leaf</tissue>
    </source>
</reference>
<dbReference type="AlphaFoldDB" id="A0A2P2KV88"/>
<dbReference type="EMBL" id="GGEC01029151">
    <property type="protein sequence ID" value="MBX09635.1"/>
    <property type="molecule type" value="Transcribed_RNA"/>
</dbReference>
<accession>A0A2P2KV88</accession>
<evidence type="ECO:0000313" key="1">
    <source>
        <dbReference type="EMBL" id="MBX09635.1"/>
    </source>
</evidence>
<organism evidence="1">
    <name type="scientific">Rhizophora mucronata</name>
    <name type="common">Asiatic mangrove</name>
    <dbReference type="NCBI Taxonomy" id="61149"/>
    <lineage>
        <taxon>Eukaryota</taxon>
        <taxon>Viridiplantae</taxon>
        <taxon>Streptophyta</taxon>
        <taxon>Embryophyta</taxon>
        <taxon>Tracheophyta</taxon>
        <taxon>Spermatophyta</taxon>
        <taxon>Magnoliopsida</taxon>
        <taxon>eudicotyledons</taxon>
        <taxon>Gunneridae</taxon>
        <taxon>Pentapetalae</taxon>
        <taxon>rosids</taxon>
        <taxon>fabids</taxon>
        <taxon>Malpighiales</taxon>
        <taxon>Rhizophoraceae</taxon>
        <taxon>Rhizophora</taxon>
    </lineage>
</organism>
<proteinExistence type="predicted"/>